<sequence length="977" mass="108773">MIVTIVAKTHMGGGACIGGITADGRSVRLIAPDMAFNEHFNLDYQVGDVWEIAGEPPDDLLPPHTENVIVRRKRRQGVADDLPGLIERHMPPRAGGLAALYDGLTQSSKPGGPLYIAHAEPDLTGQRAMSGGQATDAADVSGLGVPGYSTIFWRPDQPLTRDTEGKRIRYRYPTDDGGRTLTFVGFQEPLAVIPAGTLLRVSLAHWWRPQEHPEAEPRCYLQLSGWYELGDDVPFAEQGSRGAEEQGSGGEWPALDDAPTLDEARAVLKRVYGYDDFRPLQAEIIANVLAGRDSLAVMPTGSGKSLCYQLPALLWPGLTVVVSPLISLMEDQVMQLRQVGVAAVFLNSTLAYDGYVEIAHRIRAGRVKLLYTSPETLLRPETLVMLDECRVDCLTIDEAHCISEWGHDFRPEYRQLVQVRRRLPHAVCLAVTATATDRVRRDIKATLAVGDADEFVSSFDRENLFLAVEPRDDGLAQLQSFLQAHPDESGIIYCTTRKRTDEVAAWLVARGWNALPYHAGLDNAVRRENQRRFTHDETPIIVATIAFGMGINKSNVRFVVHFDLPKDLENYYQQIGRAGRDGLPADCLLLFNRADAVTLNFLADQDAPSQRAAATARLQAMLAYAETDGCRRRPLLSYFGDTEFADNCGRCDNCVGGERERVDLTVPAQKFLSCVARTDQIFGATYIIDVLRGSQRKEIIDRHHDRLSTYNIGGEYSKKQWQQLARQFLSAGLLAQDMDHGGLRLTPNGRAVMKGEAFMGAPPAAERVVSRRGIAQDYDVALFERLRQVRLHLAQQANVPPYVIFSDASLRDMAIYYPHSRESFLQVQGVGAVKLERYGDEFLGVIGDYCREKGLSEKARTADAALPFNSPPRSSPRREEITNLYRRGHTVGAIAEMFNIRLQTVVNYLWESVREGVEIDAAPLLADSKLGPDEQARVLRVFEELGVERLRPVYDALQEAVGYEELHLLRLYYVAMQ</sequence>
<dbReference type="KEGG" id="pbf:CFX0092_A1330"/>
<dbReference type="InterPro" id="IPR032284">
    <property type="entry name" value="RecQ_Zn-bd"/>
</dbReference>
<dbReference type="GO" id="GO:0043590">
    <property type="term" value="C:bacterial nucleoid"/>
    <property type="evidence" value="ECO:0007669"/>
    <property type="project" value="TreeGrafter"/>
</dbReference>
<dbReference type="PROSITE" id="PS50967">
    <property type="entry name" value="HRDC"/>
    <property type="match status" value="1"/>
</dbReference>
<dbReference type="PANTHER" id="PTHR13710">
    <property type="entry name" value="DNA HELICASE RECQ FAMILY MEMBER"/>
    <property type="match status" value="1"/>
</dbReference>
<evidence type="ECO:0000313" key="22">
    <source>
        <dbReference type="Proteomes" id="UP000215027"/>
    </source>
</evidence>
<dbReference type="Pfam" id="PF09382">
    <property type="entry name" value="RQC"/>
    <property type="match status" value="1"/>
</dbReference>
<evidence type="ECO:0000259" key="19">
    <source>
        <dbReference type="PROSITE" id="PS51192"/>
    </source>
</evidence>
<dbReference type="Gene3D" id="1.10.10.10">
    <property type="entry name" value="Winged helix-like DNA-binding domain superfamily/Winged helix DNA-binding domain"/>
    <property type="match status" value="1"/>
</dbReference>
<dbReference type="InterPro" id="IPR002121">
    <property type="entry name" value="HRDC_dom"/>
</dbReference>
<dbReference type="GO" id="GO:0046872">
    <property type="term" value="F:metal ion binding"/>
    <property type="evidence" value="ECO:0007669"/>
    <property type="project" value="UniProtKB-KW"/>
</dbReference>
<dbReference type="InterPro" id="IPR014001">
    <property type="entry name" value="Helicase_ATP-bd"/>
</dbReference>
<evidence type="ECO:0000256" key="15">
    <source>
        <dbReference type="ARBA" id="ARBA00034617"/>
    </source>
</evidence>
<dbReference type="Pfam" id="PF22557">
    <property type="entry name" value="DuOB"/>
    <property type="match status" value="1"/>
</dbReference>
<evidence type="ECO:0000256" key="10">
    <source>
        <dbReference type="ARBA" id="ARBA00022840"/>
    </source>
</evidence>
<dbReference type="Pfam" id="PF16124">
    <property type="entry name" value="RecQ_Zn_bind"/>
    <property type="match status" value="1"/>
</dbReference>
<dbReference type="GO" id="GO:0006310">
    <property type="term" value="P:DNA recombination"/>
    <property type="evidence" value="ECO:0007669"/>
    <property type="project" value="UniProtKB-UniRule"/>
</dbReference>
<dbReference type="InterPro" id="IPR006293">
    <property type="entry name" value="DNA_helicase_ATP-dep_RecQ_bac"/>
</dbReference>
<dbReference type="InterPro" id="IPR027417">
    <property type="entry name" value="P-loop_NTPase"/>
</dbReference>
<evidence type="ECO:0000256" key="17">
    <source>
        <dbReference type="SAM" id="MobiDB-lite"/>
    </source>
</evidence>
<keyword evidence="22" id="KW-1185">Reference proteome</keyword>
<evidence type="ECO:0000256" key="14">
    <source>
        <dbReference type="ARBA" id="ARBA00023235"/>
    </source>
</evidence>
<dbReference type="GO" id="GO:0006281">
    <property type="term" value="P:DNA repair"/>
    <property type="evidence" value="ECO:0007669"/>
    <property type="project" value="UniProtKB-KW"/>
</dbReference>
<dbReference type="NCBIfam" id="TIGR01389">
    <property type="entry name" value="recQ"/>
    <property type="match status" value="1"/>
</dbReference>
<evidence type="ECO:0000256" key="8">
    <source>
        <dbReference type="ARBA" id="ARBA00022806"/>
    </source>
</evidence>
<feature type="region of interest" description="Disordered" evidence="17">
    <location>
        <begin position="237"/>
        <end position="256"/>
    </location>
</feature>
<comment type="similarity">
    <text evidence="3">Belongs to the helicase family. RecQ subfamily.</text>
</comment>
<proteinExistence type="inferred from homology"/>
<feature type="domain" description="Helicase C-terminal" evidence="20">
    <location>
        <begin position="474"/>
        <end position="622"/>
    </location>
</feature>
<keyword evidence="6" id="KW-0227">DNA damage</keyword>
<dbReference type="SMART" id="SM00341">
    <property type="entry name" value="HRDC"/>
    <property type="match status" value="1"/>
</dbReference>
<reference evidence="21" key="1">
    <citation type="submission" date="2016-01" db="EMBL/GenBank/DDBJ databases">
        <authorList>
            <person name="Mcilroy J.S."/>
            <person name="Karst M S."/>
            <person name="Albertsen M."/>
        </authorList>
    </citation>
    <scope>NUCLEOTIDE SEQUENCE</scope>
    <source>
        <strain evidence="21">Cfx-K</strain>
    </source>
</reference>
<evidence type="ECO:0000256" key="9">
    <source>
        <dbReference type="ARBA" id="ARBA00022833"/>
    </source>
</evidence>
<dbReference type="RefSeq" id="WP_197699903.1">
    <property type="nucleotide sequence ID" value="NZ_LN890655.1"/>
</dbReference>
<evidence type="ECO:0000256" key="5">
    <source>
        <dbReference type="ARBA" id="ARBA00022741"/>
    </source>
</evidence>
<dbReference type="Pfam" id="PF00271">
    <property type="entry name" value="Helicase_C"/>
    <property type="match status" value="1"/>
</dbReference>
<accession>A0A160T2S6</accession>
<evidence type="ECO:0000256" key="6">
    <source>
        <dbReference type="ARBA" id="ARBA00022763"/>
    </source>
</evidence>
<dbReference type="FunFam" id="1.10.150.80:FF:000002">
    <property type="entry name" value="ATP-dependent DNA helicase RecQ"/>
    <property type="match status" value="1"/>
</dbReference>
<dbReference type="SMART" id="SM00956">
    <property type="entry name" value="RQC"/>
    <property type="match status" value="1"/>
</dbReference>
<dbReference type="PROSITE" id="PS51192">
    <property type="entry name" value="HELICASE_ATP_BIND_1"/>
    <property type="match status" value="1"/>
</dbReference>
<keyword evidence="7 21" id="KW-0378">Hydrolase</keyword>
<dbReference type="Gene3D" id="1.10.150.80">
    <property type="entry name" value="HRDC domain"/>
    <property type="match status" value="1"/>
</dbReference>
<organism evidence="21 22">
    <name type="scientific">Candidatus Promineifilum breve</name>
    <dbReference type="NCBI Taxonomy" id="1806508"/>
    <lineage>
        <taxon>Bacteria</taxon>
        <taxon>Bacillati</taxon>
        <taxon>Chloroflexota</taxon>
        <taxon>Ardenticatenia</taxon>
        <taxon>Candidatus Promineifilales</taxon>
        <taxon>Candidatus Promineifilaceae</taxon>
        <taxon>Candidatus Promineifilum</taxon>
    </lineage>
</organism>
<dbReference type="SUPFAM" id="SSF47819">
    <property type="entry name" value="HRDC-like"/>
    <property type="match status" value="1"/>
</dbReference>
<dbReference type="EMBL" id="LN890655">
    <property type="protein sequence ID" value="CUS03208.2"/>
    <property type="molecule type" value="Genomic_DNA"/>
</dbReference>
<dbReference type="InterPro" id="IPR029491">
    <property type="entry name" value="Helicase_HTH"/>
</dbReference>
<dbReference type="Pfam" id="PF00270">
    <property type="entry name" value="DEAD"/>
    <property type="match status" value="1"/>
</dbReference>
<dbReference type="PROSITE" id="PS51194">
    <property type="entry name" value="HELICASE_CTER"/>
    <property type="match status" value="1"/>
</dbReference>
<dbReference type="SMART" id="SM00490">
    <property type="entry name" value="HELICc"/>
    <property type="match status" value="1"/>
</dbReference>
<dbReference type="Gene3D" id="3.40.50.300">
    <property type="entry name" value="P-loop containing nucleotide triphosphate hydrolases"/>
    <property type="match status" value="2"/>
</dbReference>
<gene>
    <name evidence="21" type="ORF">CFX0092_A1330</name>
</gene>
<evidence type="ECO:0000256" key="11">
    <source>
        <dbReference type="ARBA" id="ARBA00023125"/>
    </source>
</evidence>
<dbReference type="InterPro" id="IPR018982">
    <property type="entry name" value="RQC_domain"/>
</dbReference>
<dbReference type="InterPro" id="IPR011545">
    <property type="entry name" value="DEAD/DEAH_box_helicase_dom"/>
</dbReference>
<evidence type="ECO:0000259" key="18">
    <source>
        <dbReference type="PROSITE" id="PS50967"/>
    </source>
</evidence>
<dbReference type="InterPro" id="IPR044876">
    <property type="entry name" value="HRDC_dom_sf"/>
</dbReference>
<evidence type="ECO:0000256" key="4">
    <source>
        <dbReference type="ARBA" id="ARBA00022723"/>
    </source>
</evidence>
<keyword evidence="10" id="KW-0067">ATP-binding</keyword>
<evidence type="ECO:0000256" key="12">
    <source>
        <dbReference type="ARBA" id="ARBA00023172"/>
    </source>
</evidence>
<dbReference type="AlphaFoldDB" id="A0A160T2S6"/>
<dbReference type="GO" id="GO:0043138">
    <property type="term" value="F:3'-5' DNA helicase activity"/>
    <property type="evidence" value="ECO:0007669"/>
    <property type="project" value="UniProtKB-EC"/>
</dbReference>
<dbReference type="CDD" id="cd18794">
    <property type="entry name" value="SF2_C_RecQ"/>
    <property type="match status" value="1"/>
</dbReference>
<comment type="catalytic activity">
    <reaction evidence="15">
        <text>Couples ATP hydrolysis with the unwinding of duplex DNA by translocating in the 3'-5' direction.</text>
        <dbReference type="EC" id="5.6.2.4"/>
    </reaction>
</comment>
<evidence type="ECO:0000256" key="3">
    <source>
        <dbReference type="ARBA" id="ARBA00005446"/>
    </source>
</evidence>
<dbReference type="SMART" id="SM00487">
    <property type="entry name" value="DEXDc"/>
    <property type="match status" value="1"/>
</dbReference>
<dbReference type="NCBIfam" id="TIGR00614">
    <property type="entry name" value="recQ_fam"/>
    <property type="match status" value="1"/>
</dbReference>
<dbReference type="PANTHER" id="PTHR13710:SF105">
    <property type="entry name" value="ATP-DEPENDENT DNA HELICASE Q1"/>
    <property type="match status" value="1"/>
</dbReference>
<name>A0A160T2S6_9CHLR</name>
<keyword evidence="8 21" id="KW-0347">Helicase</keyword>
<feature type="domain" description="Helicase ATP-binding" evidence="19">
    <location>
        <begin position="285"/>
        <end position="453"/>
    </location>
</feature>
<keyword evidence="9" id="KW-0862">Zinc</keyword>
<keyword evidence="5" id="KW-0547">Nucleotide-binding</keyword>
<evidence type="ECO:0000259" key="20">
    <source>
        <dbReference type="PROSITE" id="PS51194"/>
    </source>
</evidence>
<dbReference type="SUPFAM" id="SSF52540">
    <property type="entry name" value="P-loop containing nucleoside triphosphate hydrolases"/>
    <property type="match status" value="2"/>
</dbReference>
<evidence type="ECO:0000313" key="21">
    <source>
        <dbReference type="EMBL" id="CUS03208.2"/>
    </source>
</evidence>
<evidence type="ECO:0000256" key="2">
    <source>
        <dbReference type="ARBA" id="ARBA00001947"/>
    </source>
</evidence>
<dbReference type="GO" id="GO:0009378">
    <property type="term" value="F:four-way junction helicase activity"/>
    <property type="evidence" value="ECO:0007669"/>
    <property type="project" value="TreeGrafter"/>
</dbReference>
<dbReference type="InterPro" id="IPR054335">
    <property type="entry name" value="DuOB_dom"/>
</dbReference>
<evidence type="ECO:0000256" key="16">
    <source>
        <dbReference type="NCBIfam" id="TIGR01389"/>
    </source>
</evidence>
<comment type="cofactor">
    <cofactor evidence="1">
        <name>Mg(2+)</name>
        <dbReference type="ChEBI" id="CHEBI:18420"/>
    </cofactor>
</comment>
<dbReference type="Proteomes" id="UP000215027">
    <property type="component" value="Chromosome I"/>
</dbReference>
<evidence type="ECO:0000256" key="7">
    <source>
        <dbReference type="ARBA" id="ARBA00022801"/>
    </source>
</evidence>
<dbReference type="InterPro" id="IPR004589">
    <property type="entry name" value="DNA_helicase_ATP-dep_RecQ"/>
</dbReference>
<dbReference type="GO" id="GO:0006260">
    <property type="term" value="P:DNA replication"/>
    <property type="evidence" value="ECO:0007669"/>
    <property type="project" value="InterPro"/>
</dbReference>
<dbReference type="GO" id="GO:0030894">
    <property type="term" value="C:replisome"/>
    <property type="evidence" value="ECO:0007669"/>
    <property type="project" value="TreeGrafter"/>
</dbReference>
<keyword evidence="13" id="KW-0234">DNA repair</keyword>
<keyword evidence="11" id="KW-0238">DNA-binding</keyword>
<evidence type="ECO:0000256" key="13">
    <source>
        <dbReference type="ARBA" id="ARBA00023204"/>
    </source>
</evidence>
<keyword evidence="14" id="KW-0413">Isomerase</keyword>
<dbReference type="GO" id="GO:0005524">
    <property type="term" value="F:ATP binding"/>
    <property type="evidence" value="ECO:0007669"/>
    <property type="project" value="UniProtKB-KW"/>
</dbReference>
<dbReference type="InterPro" id="IPR010997">
    <property type="entry name" value="HRDC-like_sf"/>
</dbReference>
<dbReference type="FunFam" id="3.40.50.300:FF:000296">
    <property type="entry name" value="ATP-dependent DNA helicase RecQ"/>
    <property type="match status" value="1"/>
</dbReference>
<dbReference type="Pfam" id="PF14493">
    <property type="entry name" value="HTH_40"/>
    <property type="match status" value="1"/>
</dbReference>
<dbReference type="CDD" id="cd17920">
    <property type="entry name" value="DEXHc_RecQ"/>
    <property type="match status" value="1"/>
</dbReference>
<dbReference type="Pfam" id="PF00570">
    <property type="entry name" value="HRDC"/>
    <property type="match status" value="1"/>
</dbReference>
<protein>
    <recommendedName>
        <fullName evidence="16">DNA helicase RecQ</fullName>
        <ecNumber evidence="16">5.6.2.4</ecNumber>
    </recommendedName>
</protein>
<dbReference type="InterPro" id="IPR001650">
    <property type="entry name" value="Helicase_C-like"/>
</dbReference>
<dbReference type="GO" id="GO:0009432">
    <property type="term" value="P:SOS response"/>
    <property type="evidence" value="ECO:0007669"/>
    <property type="project" value="UniProtKB-UniRule"/>
</dbReference>
<dbReference type="EC" id="5.6.2.4" evidence="16"/>
<evidence type="ECO:0000256" key="1">
    <source>
        <dbReference type="ARBA" id="ARBA00001946"/>
    </source>
</evidence>
<feature type="domain" description="HRDC" evidence="18">
    <location>
        <begin position="776"/>
        <end position="856"/>
    </location>
</feature>
<comment type="cofactor">
    <cofactor evidence="2">
        <name>Zn(2+)</name>
        <dbReference type="ChEBI" id="CHEBI:29105"/>
    </cofactor>
</comment>
<dbReference type="InterPro" id="IPR036388">
    <property type="entry name" value="WH-like_DNA-bd_sf"/>
</dbReference>
<keyword evidence="4" id="KW-0479">Metal-binding</keyword>
<dbReference type="Gene3D" id="1.10.10.1390">
    <property type="entry name" value="ATP-dependent DNA helicase RecQ"/>
    <property type="match status" value="1"/>
</dbReference>
<dbReference type="FunFam" id="3.40.50.300:FF:000156">
    <property type="entry name" value="ATP-dependent DNA helicase recQ"/>
    <property type="match status" value="1"/>
</dbReference>
<dbReference type="GO" id="GO:0005737">
    <property type="term" value="C:cytoplasm"/>
    <property type="evidence" value="ECO:0007669"/>
    <property type="project" value="TreeGrafter"/>
</dbReference>
<dbReference type="GO" id="GO:0016787">
    <property type="term" value="F:hydrolase activity"/>
    <property type="evidence" value="ECO:0007669"/>
    <property type="project" value="UniProtKB-KW"/>
</dbReference>
<keyword evidence="12" id="KW-0233">DNA recombination</keyword>
<dbReference type="GO" id="GO:0003677">
    <property type="term" value="F:DNA binding"/>
    <property type="evidence" value="ECO:0007669"/>
    <property type="project" value="UniProtKB-KW"/>
</dbReference>